<reference evidence="1 2" key="1">
    <citation type="journal article" date="2014" name="J. Biotechnol.">
        <title>Complete genome sequence of the actinobacterium Amycolatopsis japonica MG417-CF17(T) (=DSM 44213T) producing (S,S)-N,N'-ethylenediaminedisuccinic acid.</title>
        <authorList>
            <person name="Stegmann E."/>
            <person name="Albersmeier A."/>
            <person name="Spohn M."/>
            <person name="Gert H."/>
            <person name="Weber T."/>
            <person name="Wohlleben W."/>
            <person name="Kalinowski J."/>
            <person name="Ruckert C."/>
        </authorList>
    </citation>
    <scope>NUCLEOTIDE SEQUENCE [LARGE SCALE GENOMIC DNA]</scope>
    <source>
        <strain evidence="2">MG417-CF17 (DSM 44213)</strain>
        <plasmid evidence="1">pAmyja1</plasmid>
    </source>
</reference>
<evidence type="ECO:0000313" key="1">
    <source>
        <dbReference type="EMBL" id="AIG81343.1"/>
    </source>
</evidence>
<protein>
    <submittedName>
        <fullName evidence="1">Uncharacterized protein</fullName>
    </submittedName>
</protein>
<dbReference type="RefSeq" id="WP_040133714.1">
    <property type="nucleotide sequence ID" value="NZ_CP008954.1"/>
</dbReference>
<name>A0A075V781_9PSEU</name>
<dbReference type="KEGG" id="aja:AJAP_42880"/>
<organism evidence="1 2">
    <name type="scientific">Amycolatopsis japonica</name>
    <dbReference type="NCBI Taxonomy" id="208439"/>
    <lineage>
        <taxon>Bacteria</taxon>
        <taxon>Bacillati</taxon>
        <taxon>Actinomycetota</taxon>
        <taxon>Actinomycetes</taxon>
        <taxon>Pseudonocardiales</taxon>
        <taxon>Pseudonocardiaceae</taxon>
        <taxon>Amycolatopsis</taxon>
        <taxon>Amycolatopsis japonica group</taxon>
    </lineage>
</organism>
<evidence type="ECO:0000313" key="2">
    <source>
        <dbReference type="Proteomes" id="UP000028492"/>
    </source>
</evidence>
<dbReference type="Proteomes" id="UP000028492">
    <property type="component" value="Plasmid pAmyja1"/>
</dbReference>
<dbReference type="AlphaFoldDB" id="A0A075V781"/>
<accession>A0A075V781</accession>
<proteinExistence type="predicted"/>
<dbReference type="HOGENOM" id="CLU_1944189_0_0_11"/>
<gene>
    <name evidence="1" type="ORF">AJAP_42880</name>
</gene>
<keyword evidence="1" id="KW-0614">Plasmid</keyword>
<sequence>MIAPAAPGTADAVAVTGSRHLDKVLPHVQQVIDLVHRGDADGIGLALADADRVLRRALRNDRTPVPAGIELGTRAVLTVLAGLVLEDRSPADLLGWLQDPAEYERLVSTGVDAGIARTLCANKRTGVAA</sequence>
<geneLocation type="plasmid" evidence="1 2">
    <name>pAmyja1</name>
</geneLocation>
<keyword evidence="2" id="KW-1185">Reference proteome</keyword>
<dbReference type="EMBL" id="CP008954">
    <property type="protein sequence ID" value="AIG81343.1"/>
    <property type="molecule type" value="Genomic_DNA"/>
</dbReference>